<accession>A0ABM8BUV0</accession>
<dbReference type="EMBL" id="AP026933">
    <property type="protein sequence ID" value="BDT03646.1"/>
    <property type="molecule type" value="Genomic_DNA"/>
</dbReference>
<sequence>MKLKKMTIEDNYTPRSISIDKNNNIYLIDTDGHIYKCLANEMEFKRILGWPGMPCTLLFDKNNNTYAWFKNGIYKCLTNEMEFKQMTGLARSITNVKFDDKDNIYVLAKKIILINA</sequence>
<evidence type="ECO:0000313" key="1">
    <source>
        <dbReference type="EMBL" id="BDT03646.1"/>
    </source>
</evidence>
<dbReference type="Gene3D" id="2.120.10.30">
    <property type="entry name" value="TolB, C-terminal domain"/>
    <property type="match status" value="1"/>
</dbReference>
<name>A0ABM8BUV0_9MOLU</name>
<organism evidence="1 2">
    <name type="scientific">Spiroplasma ixodetis</name>
    <dbReference type="NCBI Taxonomy" id="2141"/>
    <lineage>
        <taxon>Bacteria</taxon>
        <taxon>Bacillati</taxon>
        <taxon>Mycoplasmatota</taxon>
        <taxon>Mollicutes</taxon>
        <taxon>Entomoplasmatales</taxon>
        <taxon>Spiroplasmataceae</taxon>
        <taxon>Spiroplasma</taxon>
    </lineage>
</organism>
<dbReference type="SUPFAM" id="SSF63829">
    <property type="entry name" value="Calcium-dependent phosphotriesterase"/>
    <property type="match status" value="1"/>
</dbReference>
<protein>
    <submittedName>
        <fullName evidence="1">Uncharacterized protein</fullName>
    </submittedName>
</protein>
<proteinExistence type="predicted"/>
<evidence type="ECO:0000313" key="2">
    <source>
        <dbReference type="Proteomes" id="UP001163387"/>
    </source>
</evidence>
<gene>
    <name evidence="1" type="ORF">SHM_12920</name>
</gene>
<dbReference type="Proteomes" id="UP001163387">
    <property type="component" value="Chromosome"/>
</dbReference>
<keyword evidence="2" id="KW-1185">Reference proteome</keyword>
<dbReference type="InterPro" id="IPR011042">
    <property type="entry name" value="6-blade_b-propeller_TolB-like"/>
</dbReference>
<reference evidence="1 2" key="1">
    <citation type="journal article" date="2022" name="Front. Microbiol.">
        <title>Male-killing mechanisms vary between Spiroplasma species.</title>
        <authorList>
            <person name="Arai H."/>
            <person name="Inoue M."/>
            <person name="Kageyama D."/>
        </authorList>
    </citation>
    <scope>NUCLEOTIDE SEQUENCE [LARGE SCALE GENOMIC DNA]</scope>
    <source>
        <strain evidence="2">sHm</strain>
    </source>
</reference>